<evidence type="ECO:0000256" key="1">
    <source>
        <dbReference type="ARBA" id="ARBA00006594"/>
    </source>
</evidence>
<dbReference type="PANTHER" id="PTHR33841">
    <property type="entry name" value="DNA METHYLTRANSFERASE YEEA-RELATED"/>
    <property type="match status" value="1"/>
</dbReference>
<accession>A0A1J4SAQ9</accession>
<dbReference type="PANTHER" id="PTHR33841:SF5">
    <property type="entry name" value="DNA METHYLASE (MODIFICATION METHYLASE) (METHYLTRANSFERASE)-RELATED"/>
    <property type="match status" value="1"/>
</dbReference>
<dbReference type="EMBL" id="MNUO01000129">
    <property type="protein sequence ID" value="OIN95740.1"/>
    <property type="molecule type" value="Genomic_DNA"/>
</dbReference>
<evidence type="ECO:0000313" key="9">
    <source>
        <dbReference type="Proteomes" id="UP000182278"/>
    </source>
</evidence>
<name>A0A1J4SAQ9_9BACT</name>
<gene>
    <name evidence="8" type="ORF">AUJ66_08415</name>
</gene>
<dbReference type="EC" id="2.1.1.72" evidence="2"/>
<evidence type="ECO:0000256" key="2">
    <source>
        <dbReference type="ARBA" id="ARBA00011900"/>
    </source>
</evidence>
<proteinExistence type="inferred from homology"/>
<evidence type="ECO:0000259" key="7">
    <source>
        <dbReference type="Pfam" id="PF07669"/>
    </source>
</evidence>
<dbReference type="PROSITE" id="PS00092">
    <property type="entry name" value="N6_MTASE"/>
    <property type="match status" value="1"/>
</dbReference>
<dbReference type="InterPro" id="IPR011639">
    <property type="entry name" value="MethylTrfase_TaqI-like_dom"/>
</dbReference>
<comment type="caution">
    <text evidence="8">The sequence shown here is derived from an EMBL/GenBank/DDBJ whole genome shotgun (WGS) entry which is preliminary data.</text>
</comment>
<evidence type="ECO:0000313" key="8">
    <source>
        <dbReference type="EMBL" id="OIN95740.1"/>
    </source>
</evidence>
<dbReference type="Pfam" id="PF07669">
    <property type="entry name" value="Eco57I"/>
    <property type="match status" value="2"/>
</dbReference>
<dbReference type="AlphaFoldDB" id="A0A1J4SAQ9"/>
<evidence type="ECO:0000256" key="6">
    <source>
        <dbReference type="ARBA" id="ARBA00047942"/>
    </source>
</evidence>
<protein>
    <recommendedName>
        <fullName evidence="2">site-specific DNA-methyltransferase (adenine-specific)</fullName>
        <ecNumber evidence="2">2.1.1.72</ecNumber>
    </recommendedName>
</protein>
<keyword evidence="5" id="KW-0949">S-adenosyl-L-methionine</keyword>
<dbReference type="InterPro" id="IPR050953">
    <property type="entry name" value="N4_N6_ade-DNA_methylase"/>
</dbReference>
<evidence type="ECO:0000256" key="5">
    <source>
        <dbReference type="ARBA" id="ARBA00022691"/>
    </source>
</evidence>
<evidence type="ECO:0000256" key="3">
    <source>
        <dbReference type="ARBA" id="ARBA00022603"/>
    </source>
</evidence>
<dbReference type="PRINTS" id="PR00507">
    <property type="entry name" value="N12N6MTFRASE"/>
</dbReference>
<dbReference type="GO" id="GO:0003676">
    <property type="term" value="F:nucleic acid binding"/>
    <property type="evidence" value="ECO:0007669"/>
    <property type="project" value="InterPro"/>
</dbReference>
<dbReference type="STRING" id="1817893.AUJ66_08415"/>
<dbReference type="InterPro" id="IPR002052">
    <property type="entry name" value="DNA_methylase_N6_adenine_CS"/>
</dbReference>
<keyword evidence="4" id="KW-0808">Transferase</keyword>
<comment type="similarity">
    <text evidence="1">Belongs to the N(4)/N(6)-methyltransferase family.</text>
</comment>
<dbReference type="Proteomes" id="UP000182278">
    <property type="component" value="Unassembled WGS sequence"/>
</dbReference>
<keyword evidence="3" id="KW-0489">Methyltransferase</keyword>
<dbReference type="InterPro" id="IPR029063">
    <property type="entry name" value="SAM-dependent_MTases_sf"/>
</dbReference>
<organism evidence="8 9">
    <name type="scientific">Candidatus Desantisbacteria bacterium CG1_02_38_46</name>
    <dbReference type="NCBI Taxonomy" id="1817893"/>
    <lineage>
        <taxon>Bacteria</taxon>
        <taxon>Candidatus Desantisiibacteriota</taxon>
    </lineage>
</organism>
<feature type="domain" description="Type II methyltransferase M.TaqI-like" evidence="7">
    <location>
        <begin position="393"/>
        <end position="448"/>
    </location>
</feature>
<dbReference type="Gene3D" id="3.40.50.150">
    <property type="entry name" value="Vaccinia Virus protein VP39"/>
    <property type="match status" value="1"/>
</dbReference>
<reference evidence="8 9" key="1">
    <citation type="journal article" date="2016" name="Environ. Microbiol.">
        <title>Genomic resolution of a cold subsurface aquifer community provides metabolic insights for novel microbes adapted to high CO concentrations.</title>
        <authorList>
            <person name="Probst A.J."/>
            <person name="Castelle C.J."/>
            <person name="Singh A."/>
            <person name="Brown C.T."/>
            <person name="Anantharaman K."/>
            <person name="Sharon I."/>
            <person name="Hug L.A."/>
            <person name="Burstein D."/>
            <person name="Emerson J.B."/>
            <person name="Thomas B.C."/>
            <person name="Banfield J.F."/>
        </authorList>
    </citation>
    <scope>NUCLEOTIDE SEQUENCE [LARGE SCALE GENOMIC DNA]</scope>
    <source>
        <strain evidence="8">CG1_02_38_46</strain>
    </source>
</reference>
<dbReference type="GO" id="GO:0009007">
    <property type="term" value="F:site-specific DNA-methyltransferase (adenine-specific) activity"/>
    <property type="evidence" value="ECO:0007669"/>
    <property type="project" value="UniProtKB-EC"/>
</dbReference>
<dbReference type="GO" id="GO:0006304">
    <property type="term" value="P:DNA modification"/>
    <property type="evidence" value="ECO:0007669"/>
    <property type="project" value="InterPro"/>
</dbReference>
<dbReference type="SUPFAM" id="SSF53335">
    <property type="entry name" value="S-adenosyl-L-methionine-dependent methyltransferases"/>
    <property type="match status" value="1"/>
</dbReference>
<dbReference type="GO" id="GO:0032259">
    <property type="term" value="P:methylation"/>
    <property type="evidence" value="ECO:0007669"/>
    <property type="project" value="UniProtKB-KW"/>
</dbReference>
<feature type="domain" description="Type II methyltransferase M.TaqI-like" evidence="7">
    <location>
        <begin position="297"/>
        <end position="362"/>
    </location>
</feature>
<comment type="catalytic activity">
    <reaction evidence="6">
        <text>a 2'-deoxyadenosine in DNA + S-adenosyl-L-methionine = an N(6)-methyl-2'-deoxyadenosine in DNA + S-adenosyl-L-homocysteine + H(+)</text>
        <dbReference type="Rhea" id="RHEA:15197"/>
        <dbReference type="Rhea" id="RHEA-COMP:12418"/>
        <dbReference type="Rhea" id="RHEA-COMP:12419"/>
        <dbReference type="ChEBI" id="CHEBI:15378"/>
        <dbReference type="ChEBI" id="CHEBI:57856"/>
        <dbReference type="ChEBI" id="CHEBI:59789"/>
        <dbReference type="ChEBI" id="CHEBI:90615"/>
        <dbReference type="ChEBI" id="CHEBI:90616"/>
        <dbReference type="EC" id="2.1.1.72"/>
    </reaction>
</comment>
<sequence length="464" mass="55063">MECYLKNIRSRNDLKELFIEEWNWKNPESTSMSIDFSDETKGKIEHFEILAEKLYCKILLFTLQDIAQPEKELRQLERKILATPEIKRMAGDTVFIFSFSNFDYLDFVRAEQVGTKLRIKRFSVSPDNRDKLRTPEEQLRNLSLPADIQLKPSSVRERIEDAFKVEVLTEQFYTGYIAVFKRIKEYLLKQDVRKVEEKEKKLKDSIHQVLNRIMFLIQKKQYVYESGSSKDCEHTLYLEKRLLLDAITEEERNLQKEVQKVGAELSRSAGFQEDLYKKEAEQKTLFEQGLRKKKEFLENDLFQVKKYREELRKLKEPPMIWDLAFAEVFMMKNGFDIVIANPPYVRQEEISDLDGFYSSKSEYKEKLIEQIKTDWQYDYSGAPLHCPQIQIDKKSDLYIYFYLKGLKLLNENGILCYISSNSWLDVGYGKDLQEILLKRVPVIAIYDNQAKIRKQTKRKLSSFS</sequence>
<evidence type="ECO:0000256" key="4">
    <source>
        <dbReference type="ARBA" id="ARBA00022679"/>
    </source>
</evidence>